<evidence type="ECO:0000313" key="2">
    <source>
        <dbReference type="Proteomes" id="UP001162992"/>
    </source>
</evidence>
<gene>
    <name evidence="1" type="ORF">O6H91_04G087000</name>
</gene>
<proteinExistence type="predicted"/>
<reference evidence="2" key="1">
    <citation type="journal article" date="2024" name="Proc. Natl. Acad. Sci. U.S.A.">
        <title>Extraordinary preservation of gene collinearity over three hundred million years revealed in homosporous lycophytes.</title>
        <authorList>
            <person name="Li C."/>
            <person name="Wickell D."/>
            <person name="Kuo L.Y."/>
            <person name="Chen X."/>
            <person name="Nie B."/>
            <person name="Liao X."/>
            <person name="Peng D."/>
            <person name="Ji J."/>
            <person name="Jenkins J."/>
            <person name="Williams M."/>
            <person name="Shu S."/>
            <person name="Plott C."/>
            <person name="Barry K."/>
            <person name="Rajasekar S."/>
            <person name="Grimwood J."/>
            <person name="Han X."/>
            <person name="Sun S."/>
            <person name="Hou Z."/>
            <person name="He W."/>
            <person name="Dai G."/>
            <person name="Sun C."/>
            <person name="Schmutz J."/>
            <person name="Leebens-Mack J.H."/>
            <person name="Li F.W."/>
            <person name="Wang L."/>
        </authorList>
    </citation>
    <scope>NUCLEOTIDE SEQUENCE [LARGE SCALE GENOMIC DNA]</scope>
    <source>
        <strain evidence="2">cv. PW_Plant_1</strain>
    </source>
</reference>
<comment type="caution">
    <text evidence="1">The sequence shown here is derived from an EMBL/GenBank/DDBJ whole genome shotgun (WGS) entry which is preliminary data.</text>
</comment>
<keyword evidence="2" id="KW-1185">Reference proteome</keyword>
<dbReference type="Proteomes" id="UP001162992">
    <property type="component" value="Chromosome 4"/>
</dbReference>
<sequence length="398" mass="44586">METISPAADMGNFDWLSDFQLDTFPGCEDSADSNYPYLLTQMEPENLAQGFPLNSSMPLMKPDNFPAYGIPPKVLDFSSWEAISDQTGCSWSSPLQSSYASGEHPGQQRFSTSKQHMSQRQFCLEEVDVLSILPKAQEESYEHLAPKSSSLQWEMRHPPGLASETFTSGAHVMETSKSSCIGRNIFSRNYSRKGKRKASHDLIPATVEKSKKDSMDHIIAERKRREKLNQRFIALSALIPGLKKMDKASILGDGISYVRQLQENLKRLEGQAIMKCHQSVSSNNLVKQNSQERQKIDPAAEKKAHGCREKIKQKNMPKIETCIINGNILIRIQCEKKKGILGFWLTELEKLHISVINASMLSSLDTHMDLAFTAQIGEACHITADGLVSMLQTSFKSL</sequence>
<protein>
    <submittedName>
        <fullName evidence="1">Uncharacterized protein</fullName>
    </submittedName>
</protein>
<organism evidence="1 2">
    <name type="scientific">Diphasiastrum complanatum</name>
    <name type="common">Issler's clubmoss</name>
    <name type="synonym">Lycopodium complanatum</name>
    <dbReference type="NCBI Taxonomy" id="34168"/>
    <lineage>
        <taxon>Eukaryota</taxon>
        <taxon>Viridiplantae</taxon>
        <taxon>Streptophyta</taxon>
        <taxon>Embryophyta</taxon>
        <taxon>Tracheophyta</taxon>
        <taxon>Lycopodiopsida</taxon>
        <taxon>Lycopodiales</taxon>
        <taxon>Lycopodiaceae</taxon>
        <taxon>Lycopodioideae</taxon>
        <taxon>Diphasiastrum</taxon>
    </lineage>
</organism>
<dbReference type="EMBL" id="CM055095">
    <property type="protein sequence ID" value="KAJ7559486.1"/>
    <property type="molecule type" value="Genomic_DNA"/>
</dbReference>
<evidence type="ECO:0000313" key="1">
    <source>
        <dbReference type="EMBL" id="KAJ7559486.1"/>
    </source>
</evidence>
<accession>A0ACC2DYX2</accession>
<name>A0ACC2DYX2_DIPCM</name>